<keyword evidence="1" id="KW-1133">Transmembrane helix</keyword>
<sequence>MKRRALLSAIITWLPLLILSVIQGRAFGHSVPISFVDDFSAHTRFLLAVPLLLLAEGVVGPRVAGAASHFVSSGVVIEKDFDRFNNIVDRTLRARDSIVAEIVILVLAWFFSIVAFRETAVNVSSWYATSTDGGESVTWAGMWLVGISVPLYQFLCFRWLWRLFLWFQFLARVRRLDIQLFATHPDQAGGLGFVGDAQRFYGIILFAFSVGSTGVLARDVVYGKTPLVNFAPAIATYVVVALLIVLGPLVLFTGTLLRTKRIGLHQYGTLATTYTGLFHKKWIEHQNPENEPLLGTGDIQSLADLGNSFSVVEKMKPIPLDPRTIIHLVVASLLPMTPLLLTVMPLKDVLKLLLKVLM</sequence>
<dbReference type="RefSeq" id="WP_186741308.1">
    <property type="nucleotide sequence ID" value="NZ_CP060394.1"/>
</dbReference>
<feature type="transmembrane region" description="Helical" evidence="1">
    <location>
        <begin position="136"/>
        <end position="161"/>
    </location>
</feature>
<dbReference type="KEGG" id="adin:H7849_18130"/>
<proteinExistence type="predicted"/>
<name>A0A7G8BEP2_9BACT</name>
<feature type="transmembrane region" description="Helical" evidence="1">
    <location>
        <begin position="52"/>
        <end position="77"/>
    </location>
</feature>
<accession>A0A7G8BEP2</accession>
<dbReference type="AlphaFoldDB" id="A0A7G8BEP2"/>
<protein>
    <submittedName>
        <fullName evidence="2">Uncharacterized protein</fullName>
    </submittedName>
</protein>
<dbReference type="EMBL" id="CP060394">
    <property type="protein sequence ID" value="QNI31012.1"/>
    <property type="molecule type" value="Genomic_DNA"/>
</dbReference>
<evidence type="ECO:0000313" key="2">
    <source>
        <dbReference type="EMBL" id="QNI31012.1"/>
    </source>
</evidence>
<feature type="transmembrane region" description="Helical" evidence="1">
    <location>
        <begin position="324"/>
        <end position="346"/>
    </location>
</feature>
<dbReference type="Proteomes" id="UP000515312">
    <property type="component" value="Chromosome"/>
</dbReference>
<keyword evidence="1" id="KW-0812">Transmembrane</keyword>
<feature type="transmembrane region" description="Helical" evidence="1">
    <location>
        <begin position="200"/>
        <end position="218"/>
    </location>
</feature>
<gene>
    <name evidence="2" type="ORF">H7849_18130</name>
</gene>
<reference evidence="2 3" key="1">
    <citation type="submission" date="2020-08" db="EMBL/GenBank/DDBJ databases">
        <title>Edaphobacter telluris sp. nov. and Acidobacterium dinghuensis sp. nov., two acidobacteria isolated from forest soil.</title>
        <authorList>
            <person name="Fu J."/>
            <person name="Qiu L."/>
        </authorList>
    </citation>
    <scope>NUCLEOTIDE SEQUENCE [LARGE SCALE GENOMIC DNA]</scope>
    <source>
        <strain evidence="2">4Y35</strain>
    </source>
</reference>
<organism evidence="2 3">
    <name type="scientific">Alloacidobacterium dinghuense</name>
    <dbReference type="NCBI Taxonomy" id="2763107"/>
    <lineage>
        <taxon>Bacteria</taxon>
        <taxon>Pseudomonadati</taxon>
        <taxon>Acidobacteriota</taxon>
        <taxon>Terriglobia</taxon>
        <taxon>Terriglobales</taxon>
        <taxon>Acidobacteriaceae</taxon>
        <taxon>Alloacidobacterium</taxon>
    </lineage>
</organism>
<evidence type="ECO:0000256" key="1">
    <source>
        <dbReference type="SAM" id="Phobius"/>
    </source>
</evidence>
<feature type="transmembrane region" description="Helical" evidence="1">
    <location>
        <begin position="98"/>
        <end position="116"/>
    </location>
</feature>
<feature type="transmembrane region" description="Helical" evidence="1">
    <location>
        <begin position="230"/>
        <end position="252"/>
    </location>
</feature>
<evidence type="ECO:0000313" key="3">
    <source>
        <dbReference type="Proteomes" id="UP000515312"/>
    </source>
</evidence>
<keyword evidence="3" id="KW-1185">Reference proteome</keyword>
<keyword evidence="1" id="KW-0472">Membrane</keyword>